<dbReference type="SUPFAM" id="SSF52266">
    <property type="entry name" value="SGNH hydrolase"/>
    <property type="match status" value="1"/>
</dbReference>
<dbReference type="GO" id="GO:0016788">
    <property type="term" value="F:hydrolase activity, acting on ester bonds"/>
    <property type="evidence" value="ECO:0007669"/>
    <property type="project" value="UniProtKB-ARBA"/>
</dbReference>
<dbReference type="PANTHER" id="PTHR34407">
    <property type="entry name" value="EXPRESSED PROTEIN"/>
    <property type="match status" value="1"/>
</dbReference>
<keyword evidence="1" id="KW-0732">Signal</keyword>
<reference evidence="3 4" key="1">
    <citation type="submission" date="2018-03" db="EMBL/GenBank/DDBJ databases">
        <title>Genomic Encyclopedia of Archaeal and Bacterial Type Strains, Phase II (KMG-II): from individual species to whole genera.</title>
        <authorList>
            <person name="Goeker M."/>
        </authorList>
    </citation>
    <scope>NUCLEOTIDE SEQUENCE [LARGE SCALE GENOMIC DNA]</scope>
    <source>
        <strain evidence="3 4">DSM 24859</strain>
    </source>
</reference>
<dbReference type="Gene3D" id="2.60.120.260">
    <property type="entry name" value="Galactose-binding domain-like"/>
    <property type="match status" value="1"/>
</dbReference>
<organism evidence="3 4">
    <name type="scientific">Chitinophaga niastensis</name>
    <dbReference type="NCBI Taxonomy" id="536980"/>
    <lineage>
        <taxon>Bacteria</taxon>
        <taxon>Pseudomonadati</taxon>
        <taxon>Bacteroidota</taxon>
        <taxon>Chitinophagia</taxon>
        <taxon>Chitinophagales</taxon>
        <taxon>Chitinophagaceae</taxon>
        <taxon>Chitinophaga</taxon>
    </lineage>
</organism>
<evidence type="ECO:0000259" key="2">
    <source>
        <dbReference type="Pfam" id="PF13472"/>
    </source>
</evidence>
<dbReference type="Pfam" id="PF13472">
    <property type="entry name" value="Lipase_GDSL_2"/>
    <property type="match status" value="1"/>
</dbReference>
<sequence>MIKKKSVLLLLSVVITVTIKAQTPLQSESFITRYGNLDNVLYHIKADKKATITFLGGSITNMEGWRDQVCKYLAATYPATTFNFINAGIPSLGSLPHAFRLEQDVLSKGKTDLLFVEAAVNDKVNGTNEVTQRRAIEGIIRHALTENPETNIVLMAFADEDKMAGYRAGKVPVEIQVHADIAKKYHLPFINLAKEVTNRIDAGEFTWKDDFKNLHPSPFGQELYFKTIRQLLDSAFNNETPKRLIAAKLPRANDSFNYGEGKYLDIHKAVNKNGFRIVESWKPSDNVHTRAGFVNVPVLVSEEKNAALELPFTGRTIGIGIVSGPDAGFINYSVDGGPRQTIDLYTEWSKGLYLPWYLILGDGLTTGKHVLRLQTGEPHTAATNANVCRIVYFLVNG</sequence>
<comment type="caution">
    <text evidence="3">The sequence shown here is derived from an EMBL/GenBank/DDBJ whole genome shotgun (WGS) entry which is preliminary data.</text>
</comment>
<evidence type="ECO:0000256" key="1">
    <source>
        <dbReference type="SAM" id="SignalP"/>
    </source>
</evidence>
<feature type="signal peptide" evidence="1">
    <location>
        <begin position="1"/>
        <end position="21"/>
    </location>
</feature>
<dbReference type="PANTHER" id="PTHR34407:SF1">
    <property type="entry name" value="SGNH HYDROLASE-TYPE ESTERASE DOMAIN-CONTAINING PROTEIN"/>
    <property type="match status" value="1"/>
</dbReference>
<feature type="chain" id="PRO_5015150341" evidence="1">
    <location>
        <begin position="22"/>
        <end position="397"/>
    </location>
</feature>
<evidence type="ECO:0000313" key="4">
    <source>
        <dbReference type="Proteomes" id="UP000240971"/>
    </source>
</evidence>
<dbReference type="Gene3D" id="3.40.50.1110">
    <property type="entry name" value="SGNH hydrolase"/>
    <property type="match status" value="1"/>
</dbReference>
<evidence type="ECO:0000313" key="3">
    <source>
        <dbReference type="EMBL" id="PSL44205.1"/>
    </source>
</evidence>
<dbReference type="CDD" id="cd00229">
    <property type="entry name" value="SGNH_hydrolase"/>
    <property type="match status" value="1"/>
</dbReference>
<feature type="domain" description="SGNH hydrolase-type esterase" evidence="2">
    <location>
        <begin position="54"/>
        <end position="223"/>
    </location>
</feature>
<protein>
    <submittedName>
        <fullName evidence="3">Lysophospholipase L1-like esterase</fullName>
    </submittedName>
</protein>
<name>A0A2P8HD93_CHINA</name>
<gene>
    <name evidence="3" type="ORF">CLV51_10670</name>
</gene>
<dbReference type="InterPro" id="IPR036514">
    <property type="entry name" value="SGNH_hydro_sf"/>
</dbReference>
<keyword evidence="4" id="KW-1185">Reference proteome</keyword>
<dbReference type="Proteomes" id="UP000240971">
    <property type="component" value="Unassembled WGS sequence"/>
</dbReference>
<dbReference type="OrthoDB" id="9796689at2"/>
<dbReference type="AlphaFoldDB" id="A0A2P8HD93"/>
<dbReference type="EMBL" id="PYAW01000006">
    <property type="protein sequence ID" value="PSL44205.1"/>
    <property type="molecule type" value="Genomic_DNA"/>
</dbReference>
<dbReference type="InterPro" id="IPR013830">
    <property type="entry name" value="SGNH_hydro"/>
</dbReference>
<accession>A0A2P8HD93</accession>
<dbReference type="RefSeq" id="WP_106530499.1">
    <property type="nucleotide sequence ID" value="NZ_PYAW01000006.1"/>
</dbReference>
<proteinExistence type="predicted"/>